<keyword evidence="3" id="KW-1185">Reference proteome</keyword>
<feature type="region of interest" description="Disordered" evidence="1">
    <location>
        <begin position="83"/>
        <end position="113"/>
    </location>
</feature>
<dbReference type="OrthoDB" id="2984333at2759"/>
<dbReference type="Proteomes" id="UP001152622">
    <property type="component" value="Chromosome 12"/>
</dbReference>
<sequence length="211" mass="24262">MHPKNKSLLDLWVENREANVKDSEDLTTRLRKLSLRRDRALVTSIHRQNEKMARLLPPAGTDVFRHFTPKSLEEIDRRMVEKKAEQKEKKAGQKWKKRVEAAEKDSPKPSSDLEAGKVLPFIYGDPPRDMLNVPLEDLDPFYKAQKTFIVINNGNTIFRFNAEPACCLLSPFNVVRRGAIRILTHSYPLNPAPFVEVIVRIEACLQSTFVL</sequence>
<evidence type="ECO:0000256" key="1">
    <source>
        <dbReference type="SAM" id="MobiDB-lite"/>
    </source>
</evidence>
<proteinExistence type="predicted"/>
<protein>
    <submittedName>
        <fullName evidence="2">Uncharacterized protein</fullName>
    </submittedName>
</protein>
<organism evidence="2 3">
    <name type="scientific">Synaphobranchus kaupii</name>
    <name type="common">Kaup's arrowtooth eel</name>
    <dbReference type="NCBI Taxonomy" id="118154"/>
    <lineage>
        <taxon>Eukaryota</taxon>
        <taxon>Metazoa</taxon>
        <taxon>Chordata</taxon>
        <taxon>Craniata</taxon>
        <taxon>Vertebrata</taxon>
        <taxon>Euteleostomi</taxon>
        <taxon>Actinopterygii</taxon>
        <taxon>Neopterygii</taxon>
        <taxon>Teleostei</taxon>
        <taxon>Anguilliformes</taxon>
        <taxon>Synaphobranchidae</taxon>
        <taxon>Synaphobranchus</taxon>
    </lineage>
</organism>
<evidence type="ECO:0000313" key="3">
    <source>
        <dbReference type="Proteomes" id="UP001152622"/>
    </source>
</evidence>
<reference evidence="2" key="1">
    <citation type="journal article" date="2023" name="Science">
        <title>Genome structures resolve the early diversification of teleost fishes.</title>
        <authorList>
            <person name="Parey E."/>
            <person name="Louis A."/>
            <person name="Montfort J."/>
            <person name="Bouchez O."/>
            <person name="Roques C."/>
            <person name="Iampietro C."/>
            <person name="Lluch J."/>
            <person name="Castinel A."/>
            <person name="Donnadieu C."/>
            <person name="Desvignes T."/>
            <person name="Floi Bucao C."/>
            <person name="Jouanno E."/>
            <person name="Wen M."/>
            <person name="Mejri S."/>
            <person name="Dirks R."/>
            <person name="Jansen H."/>
            <person name="Henkel C."/>
            <person name="Chen W.J."/>
            <person name="Zahm M."/>
            <person name="Cabau C."/>
            <person name="Klopp C."/>
            <person name="Thompson A.W."/>
            <person name="Robinson-Rechavi M."/>
            <person name="Braasch I."/>
            <person name="Lecointre G."/>
            <person name="Bobe J."/>
            <person name="Postlethwait J.H."/>
            <person name="Berthelot C."/>
            <person name="Roest Crollius H."/>
            <person name="Guiguen Y."/>
        </authorList>
    </citation>
    <scope>NUCLEOTIDE SEQUENCE</scope>
    <source>
        <strain evidence="2">WJC10195</strain>
    </source>
</reference>
<accession>A0A9Q1IML5</accession>
<name>A0A9Q1IML5_SYNKA</name>
<dbReference type="AlphaFoldDB" id="A0A9Q1IML5"/>
<gene>
    <name evidence="2" type="ORF">SKAU_G00296420</name>
</gene>
<comment type="caution">
    <text evidence="2">The sequence shown here is derived from an EMBL/GenBank/DDBJ whole genome shotgun (WGS) entry which is preliminary data.</text>
</comment>
<dbReference type="EMBL" id="JAINUF010000012">
    <property type="protein sequence ID" value="KAJ8345449.1"/>
    <property type="molecule type" value="Genomic_DNA"/>
</dbReference>
<feature type="compositionally biased region" description="Basic and acidic residues" evidence="1">
    <location>
        <begin position="98"/>
        <end position="107"/>
    </location>
</feature>
<evidence type="ECO:0000313" key="2">
    <source>
        <dbReference type="EMBL" id="KAJ8345449.1"/>
    </source>
</evidence>